<gene>
    <name evidence="1" type="ORF">AVEN_116166_1</name>
    <name evidence="2" type="ORF">AVEN_163797_1</name>
</gene>
<dbReference type="InterPro" id="IPR036397">
    <property type="entry name" value="RNaseH_sf"/>
</dbReference>
<evidence type="ECO:0000313" key="1">
    <source>
        <dbReference type="EMBL" id="GBO32884.1"/>
    </source>
</evidence>
<dbReference type="PANTHER" id="PTHR46060:SF1">
    <property type="entry name" value="MARINER MOS1 TRANSPOSASE-LIKE PROTEIN"/>
    <property type="match status" value="1"/>
</dbReference>
<dbReference type="AlphaFoldDB" id="A0A4Y2W8F0"/>
<dbReference type="PANTHER" id="PTHR46060">
    <property type="entry name" value="MARINER MOS1 TRANSPOSASE-LIKE PROTEIN"/>
    <property type="match status" value="1"/>
</dbReference>
<sequence>MSRLAILKWYQQFEDGFNRCRKTQPLMLIVESYCETLRGLRKAVESKRRGKNTGFASQFWMGGLAASPDLASCDFHVFGKLKEHLGGRQFSNDDQVQTAVVSWLQDQGAIFSRQGIERLVQRSDKCLQRLGHYVEK</sequence>
<reference evidence="1 3" key="1">
    <citation type="journal article" date="2019" name="Sci. Rep.">
        <title>Orb-weaving spider Araneus ventricosus genome elucidates the spidroin gene catalogue.</title>
        <authorList>
            <person name="Kono N."/>
            <person name="Nakamura H."/>
            <person name="Ohtoshi R."/>
            <person name="Moran D.A.P."/>
            <person name="Shinohara A."/>
            <person name="Yoshida Y."/>
            <person name="Fujiwara M."/>
            <person name="Mori M."/>
            <person name="Tomita M."/>
            <person name="Arakawa K."/>
        </authorList>
    </citation>
    <scope>NUCLEOTIDE SEQUENCE [LARGE SCALE GENOMIC DNA]</scope>
</reference>
<keyword evidence="3" id="KW-1185">Reference proteome</keyword>
<proteinExistence type="predicted"/>
<name>A0A4Y2W8F0_ARAVE</name>
<evidence type="ECO:0000313" key="3">
    <source>
        <dbReference type="Proteomes" id="UP000499080"/>
    </source>
</evidence>
<comment type="caution">
    <text evidence="1">The sequence shown here is derived from an EMBL/GenBank/DDBJ whole genome shotgun (WGS) entry which is preliminary data.</text>
</comment>
<protein>
    <submittedName>
        <fullName evidence="1">Uncharacterized protein</fullName>
    </submittedName>
</protein>
<dbReference type="Gene3D" id="3.30.420.10">
    <property type="entry name" value="Ribonuclease H-like superfamily/Ribonuclease H"/>
    <property type="match status" value="1"/>
</dbReference>
<dbReference type="EMBL" id="BGPR01056374">
    <property type="protein sequence ID" value="GBO32884.1"/>
    <property type="molecule type" value="Genomic_DNA"/>
</dbReference>
<dbReference type="InterPro" id="IPR052709">
    <property type="entry name" value="Transposase-MT_Hybrid"/>
</dbReference>
<dbReference type="Proteomes" id="UP000499080">
    <property type="component" value="Unassembled WGS sequence"/>
</dbReference>
<accession>A0A4Y2W8F0</accession>
<dbReference type="GO" id="GO:0003676">
    <property type="term" value="F:nucleic acid binding"/>
    <property type="evidence" value="ECO:0007669"/>
    <property type="project" value="InterPro"/>
</dbReference>
<evidence type="ECO:0000313" key="2">
    <source>
        <dbReference type="EMBL" id="GBO32885.1"/>
    </source>
</evidence>
<organism evidence="1 3">
    <name type="scientific">Araneus ventricosus</name>
    <name type="common">Orbweaver spider</name>
    <name type="synonym">Epeira ventricosa</name>
    <dbReference type="NCBI Taxonomy" id="182803"/>
    <lineage>
        <taxon>Eukaryota</taxon>
        <taxon>Metazoa</taxon>
        <taxon>Ecdysozoa</taxon>
        <taxon>Arthropoda</taxon>
        <taxon>Chelicerata</taxon>
        <taxon>Arachnida</taxon>
        <taxon>Araneae</taxon>
        <taxon>Araneomorphae</taxon>
        <taxon>Entelegynae</taxon>
        <taxon>Araneoidea</taxon>
        <taxon>Araneidae</taxon>
        <taxon>Araneus</taxon>
    </lineage>
</organism>
<dbReference type="EMBL" id="BGPR01056375">
    <property type="protein sequence ID" value="GBO32885.1"/>
    <property type="molecule type" value="Genomic_DNA"/>
</dbReference>